<gene>
    <name evidence="3" type="ORF">GCM10022212_27120</name>
</gene>
<comment type="caution">
    <text evidence="3">The sequence shown here is derived from an EMBL/GenBank/DDBJ whole genome shotgun (WGS) entry which is preliminary data.</text>
</comment>
<dbReference type="Gene3D" id="3.40.30.10">
    <property type="entry name" value="Glutaredoxin"/>
    <property type="match status" value="1"/>
</dbReference>
<feature type="domain" description="GST N-terminal" evidence="1">
    <location>
        <begin position="1"/>
        <end position="80"/>
    </location>
</feature>
<dbReference type="PANTHER" id="PTHR44051:SF8">
    <property type="entry name" value="GLUTATHIONE S-TRANSFERASE GSTA"/>
    <property type="match status" value="1"/>
</dbReference>
<dbReference type="SFLD" id="SFLDG01150">
    <property type="entry name" value="Main.1:_Beta-like"/>
    <property type="match status" value="1"/>
</dbReference>
<dbReference type="CDD" id="cd03188">
    <property type="entry name" value="GST_C_Beta"/>
    <property type="match status" value="1"/>
</dbReference>
<dbReference type="InterPro" id="IPR004046">
    <property type="entry name" value="GST_C"/>
</dbReference>
<organism evidence="3 4">
    <name type="scientific">Actimicrobium antarcticum</name>
    <dbReference type="NCBI Taxonomy" id="1051899"/>
    <lineage>
        <taxon>Bacteria</taxon>
        <taxon>Pseudomonadati</taxon>
        <taxon>Pseudomonadota</taxon>
        <taxon>Betaproteobacteria</taxon>
        <taxon>Burkholderiales</taxon>
        <taxon>Oxalobacteraceae</taxon>
        <taxon>Actimicrobium</taxon>
    </lineage>
</organism>
<dbReference type="EMBL" id="BAAAZE010000010">
    <property type="protein sequence ID" value="GAA4027604.1"/>
    <property type="molecule type" value="Genomic_DNA"/>
</dbReference>
<dbReference type="CDD" id="cd03057">
    <property type="entry name" value="GST_N_Beta"/>
    <property type="match status" value="1"/>
</dbReference>
<dbReference type="InterPro" id="IPR004045">
    <property type="entry name" value="Glutathione_S-Trfase_N"/>
</dbReference>
<proteinExistence type="predicted"/>
<dbReference type="PROSITE" id="PS50404">
    <property type="entry name" value="GST_NTER"/>
    <property type="match status" value="1"/>
</dbReference>
<evidence type="ECO:0000259" key="2">
    <source>
        <dbReference type="PROSITE" id="PS50405"/>
    </source>
</evidence>
<dbReference type="SUPFAM" id="SSF47616">
    <property type="entry name" value="GST C-terminal domain-like"/>
    <property type="match status" value="1"/>
</dbReference>
<dbReference type="Gene3D" id="1.20.1050.10">
    <property type="match status" value="1"/>
</dbReference>
<evidence type="ECO:0000313" key="3">
    <source>
        <dbReference type="EMBL" id="GAA4027604.1"/>
    </source>
</evidence>
<accession>A0ABP7TKE6</accession>
<keyword evidence="4" id="KW-1185">Reference proteome</keyword>
<dbReference type="PANTHER" id="PTHR44051">
    <property type="entry name" value="GLUTATHIONE S-TRANSFERASE-RELATED"/>
    <property type="match status" value="1"/>
</dbReference>
<evidence type="ECO:0000313" key="4">
    <source>
        <dbReference type="Proteomes" id="UP001501353"/>
    </source>
</evidence>
<dbReference type="SFLD" id="SFLDG00358">
    <property type="entry name" value="Main_(cytGST)"/>
    <property type="match status" value="1"/>
</dbReference>
<dbReference type="PROSITE" id="PS50405">
    <property type="entry name" value="GST_CTER"/>
    <property type="match status" value="1"/>
</dbReference>
<name>A0ABP7TKE6_9BURK</name>
<dbReference type="SUPFAM" id="SSF52833">
    <property type="entry name" value="Thioredoxin-like"/>
    <property type="match status" value="1"/>
</dbReference>
<dbReference type="InterPro" id="IPR036249">
    <property type="entry name" value="Thioredoxin-like_sf"/>
</dbReference>
<dbReference type="InterPro" id="IPR036282">
    <property type="entry name" value="Glutathione-S-Trfase_C_sf"/>
</dbReference>
<evidence type="ECO:0000259" key="1">
    <source>
        <dbReference type="PROSITE" id="PS50404"/>
    </source>
</evidence>
<dbReference type="Proteomes" id="UP001501353">
    <property type="component" value="Unassembled WGS sequence"/>
</dbReference>
<dbReference type="Pfam" id="PF13409">
    <property type="entry name" value="GST_N_2"/>
    <property type="match status" value="1"/>
</dbReference>
<reference evidence="4" key="1">
    <citation type="journal article" date="2019" name="Int. J. Syst. Evol. Microbiol.">
        <title>The Global Catalogue of Microorganisms (GCM) 10K type strain sequencing project: providing services to taxonomists for standard genome sequencing and annotation.</title>
        <authorList>
            <consortium name="The Broad Institute Genomics Platform"/>
            <consortium name="The Broad Institute Genome Sequencing Center for Infectious Disease"/>
            <person name="Wu L."/>
            <person name="Ma J."/>
        </authorList>
    </citation>
    <scope>NUCLEOTIDE SEQUENCE [LARGE SCALE GENOMIC DNA]</scope>
    <source>
        <strain evidence="4">JCM 16673</strain>
    </source>
</reference>
<sequence>MIQLYYAPGNANLAPHMLLEELGVPHELILVDRDNHVHRGAAYRKLNPNGLIPVLIDGDLVLYETAAICLHLADTHPEAGLVPPLGSAERAHCYKWLMHLTNTVQAEMITYFYPERMVDDAAAGAQVKAHAEARLAQMFDLIDAELAGGGPYLLGAQFSVVDPYLFMLARWSRMMVRPARNRPALGQYLERMAARPAVVRAFAAEGIAAPFC</sequence>
<dbReference type="RefSeq" id="WP_344763894.1">
    <property type="nucleotide sequence ID" value="NZ_BAAAZE010000010.1"/>
</dbReference>
<dbReference type="Pfam" id="PF00043">
    <property type="entry name" value="GST_C"/>
    <property type="match status" value="1"/>
</dbReference>
<feature type="domain" description="GST C-terminal" evidence="2">
    <location>
        <begin position="86"/>
        <end position="211"/>
    </location>
</feature>
<dbReference type="InterPro" id="IPR040079">
    <property type="entry name" value="Glutathione_S-Trfase"/>
</dbReference>
<dbReference type="SFLD" id="SFLDS00019">
    <property type="entry name" value="Glutathione_Transferase_(cytos"/>
    <property type="match status" value="1"/>
</dbReference>
<protein>
    <submittedName>
        <fullName evidence="3">Glutathione S-transferase family protein</fullName>
    </submittedName>
</protein>
<dbReference type="InterPro" id="IPR010987">
    <property type="entry name" value="Glutathione-S-Trfase_C-like"/>
</dbReference>